<gene>
    <name evidence="4" type="ORF">BCR32DRAFT_264340</name>
</gene>
<proteinExistence type="predicted"/>
<evidence type="ECO:0000256" key="1">
    <source>
        <dbReference type="SAM" id="Coils"/>
    </source>
</evidence>
<evidence type="ECO:0000256" key="2">
    <source>
        <dbReference type="SAM" id="MobiDB-lite"/>
    </source>
</evidence>
<dbReference type="PANTHER" id="PTHR14362">
    <property type="entry name" value="COILED-COIL DOMAIN-CONTAINING PROTEIN 81"/>
    <property type="match status" value="1"/>
</dbReference>
<reference evidence="4 5" key="2">
    <citation type="submission" date="2016-08" db="EMBL/GenBank/DDBJ databases">
        <title>Pervasive Adenine N6-methylation of Active Genes in Fungi.</title>
        <authorList>
            <consortium name="DOE Joint Genome Institute"/>
            <person name="Mondo S.J."/>
            <person name="Dannebaum R.O."/>
            <person name="Kuo R.C."/>
            <person name="Labutti K."/>
            <person name="Haridas S."/>
            <person name="Kuo A."/>
            <person name="Salamov A."/>
            <person name="Ahrendt S.R."/>
            <person name="Lipzen A."/>
            <person name="Sullivan W."/>
            <person name="Andreopoulos W.B."/>
            <person name="Clum A."/>
            <person name="Lindquist E."/>
            <person name="Daum C."/>
            <person name="Ramamoorthy G.K."/>
            <person name="Gryganskyi A."/>
            <person name="Culley D."/>
            <person name="Magnuson J.K."/>
            <person name="James T.Y."/>
            <person name="O'Malley M.A."/>
            <person name="Stajich J.E."/>
            <person name="Spatafora J.W."/>
            <person name="Visel A."/>
            <person name="Grigoriev I.V."/>
        </authorList>
    </citation>
    <scope>NUCLEOTIDE SEQUENCE [LARGE SCALE GENOMIC DNA]</scope>
    <source>
        <strain evidence="4 5">S4</strain>
    </source>
</reference>
<organism evidence="4 5">
    <name type="scientific">Anaeromyces robustus</name>
    <dbReference type="NCBI Taxonomy" id="1754192"/>
    <lineage>
        <taxon>Eukaryota</taxon>
        <taxon>Fungi</taxon>
        <taxon>Fungi incertae sedis</taxon>
        <taxon>Chytridiomycota</taxon>
        <taxon>Chytridiomycota incertae sedis</taxon>
        <taxon>Neocallimastigomycetes</taxon>
        <taxon>Neocallimastigales</taxon>
        <taxon>Neocallimastigaceae</taxon>
        <taxon>Anaeromyces</taxon>
    </lineage>
</organism>
<dbReference type="EMBL" id="MCFG01000009">
    <property type="protein sequence ID" value="ORX87420.1"/>
    <property type="molecule type" value="Genomic_DNA"/>
</dbReference>
<dbReference type="Proteomes" id="UP000193944">
    <property type="component" value="Unassembled WGS sequence"/>
</dbReference>
<feature type="coiled-coil region" evidence="1">
    <location>
        <begin position="443"/>
        <end position="478"/>
    </location>
</feature>
<dbReference type="AlphaFoldDB" id="A0A1Y1XNT4"/>
<comment type="caution">
    <text evidence="4">The sequence shown here is derived from an EMBL/GenBank/DDBJ whole genome shotgun (WGS) entry which is preliminary data.</text>
</comment>
<dbReference type="STRING" id="1754192.A0A1Y1XNT4"/>
<dbReference type="InterPro" id="IPR026295">
    <property type="entry name" value="CCD81"/>
</dbReference>
<dbReference type="InterPro" id="IPR040673">
    <property type="entry name" value="CCDC81_HU_dom_2"/>
</dbReference>
<sequence length="704" mass="84723">MENNIITDIIDLFNVFPKLKKFTDLSRKEYQIIWDTLAVYIEDQLLIEKSPEVPGLGIFYTIQSYDDRQKILVPRFFPSPKTFSKHPGYKKYKTVSLKCRNRFNLNFTILSQMCKINREDFELGLKDIQLFLIHAVNKKLELSLTFGNLGRLKIFPQYIRMKFSVLVLNKLKDAFTQYDDEENFNDDECYSNEDNKSSVISEEDKERTESDKKKETDDKTNKISSEENYEKEINDKNSNNNNNTLSKDLSLECNKAKFNSRLSNNNQKQYSNPILDEIDERIAELEKQCEEEEFLPFDVLNRKEYNKLSESEKNKAISDLFQKFDDYKVQQNNFLKGPIAFHGSDNVFKPLIKTNHPYFLIRNNSNNLKKLSHQNNIFPNLNRNRSDPEVKKEDDMIKQAYELIKPTTPHTHPYCGNRTWKSFSSCPICRQNKSVEINTRKSEERLEKEYDLYLIRKAEKEKEEEEKYQRQLDLIRYQQAKEVAEFNKQIGEQKKRAKSPDRTCGSVFSNRPHVKNAILENKKYTKELKEQIFLKQEEKRKLKMAQELENRLYNQKFLYEFSRDQAEKHLQKLNIQQQQRDSLLFQIEKNKLEKLEREKEDNLMFKKCSENVFARDEQPLFDLQKQKAIDLYCDQKLLERNKIMVNNQRQQKELQDDIDRLKFCQLLYKRDYNNEKRERYEMRKRLERYWKEQIKNNDYDKRII</sequence>
<feature type="region of interest" description="Disordered" evidence="2">
    <location>
        <begin position="186"/>
        <end position="246"/>
    </location>
</feature>
<keyword evidence="5" id="KW-1185">Reference proteome</keyword>
<feature type="domain" description="CCDC81 HU" evidence="3">
    <location>
        <begin position="105"/>
        <end position="171"/>
    </location>
</feature>
<dbReference type="PANTHER" id="PTHR14362:SF2">
    <property type="entry name" value="COILED-COIL DOMAIN-CONTAINING PROTEIN 81"/>
    <property type="match status" value="1"/>
</dbReference>
<dbReference type="GO" id="GO:0005815">
    <property type="term" value="C:microtubule organizing center"/>
    <property type="evidence" value="ECO:0007669"/>
    <property type="project" value="TreeGrafter"/>
</dbReference>
<dbReference type="OrthoDB" id="125906at2759"/>
<evidence type="ECO:0000313" key="5">
    <source>
        <dbReference type="Proteomes" id="UP000193944"/>
    </source>
</evidence>
<feature type="compositionally biased region" description="Basic and acidic residues" evidence="2">
    <location>
        <begin position="202"/>
        <end position="235"/>
    </location>
</feature>
<protein>
    <recommendedName>
        <fullName evidence="3">CCDC81 HU domain-containing protein</fullName>
    </recommendedName>
</protein>
<accession>A0A1Y1XNT4</accession>
<name>A0A1Y1XNT4_9FUNG</name>
<evidence type="ECO:0000259" key="3">
    <source>
        <dbReference type="Pfam" id="PF18289"/>
    </source>
</evidence>
<feature type="compositionally biased region" description="Low complexity" evidence="2">
    <location>
        <begin position="236"/>
        <end position="246"/>
    </location>
</feature>
<dbReference type="Pfam" id="PF18289">
    <property type="entry name" value="HU-CCDC81_euk_2"/>
    <property type="match status" value="1"/>
</dbReference>
<keyword evidence="1" id="KW-0175">Coiled coil</keyword>
<reference evidence="4 5" key="1">
    <citation type="submission" date="2016-08" db="EMBL/GenBank/DDBJ databases">
        <title>A Parts List for Fungal Cellulosomes Revealed by Comparative Genomics.</title>
        <authorList>
            <consortium name="DOE Joint Genome Institute"/>
            <person name="Haitjema C.H."/>
            <person name="Gilmore S.P."/>
            <person name="Henske J.K."/>
            <person name="Solomon K.V."/>
            <person name="De Groot R."/>
            <person name="Kuo A."/>
            <person name="Mondo S.J."/>
            <person name="Salamov A.A."/>
            <person name="Labutti K."/>
            <person name="Zhao Z."/>
            <person name="Chiniquy J."/>
            <person name="Barry K."/>
            <person name="Brewer H.M."/>
            <person name="Purvine S.O."/>
            <person name="Wright A.T."/>
            <person name="Boxma B."/>
            <person name="Van Alen T."/>
            <person name="Hackstein J.H."/>
            <person name="Baker S.E."/>
            <person name="Grigoriev I.V."/>
            <person name="O'Malley M.A."/>
        </authorList>
    </citation>
    <scope>NUCLEOTIDE SEQUENCE [LARGE SCALE GENOMIC DNA]</scope>
    <source>
        <strain evidence="4 5">S4</strain>
    </source>
</reference>
<evidence type="ECO:0000313" key="4">
    <source>
        <dbReference type="EMBL" id="ORX87420.1"/>
    </source>
</evidence>